<feature type="transmembrane region" description="Helical" evidence="7">
    <location>
        <begin position="32"/>
        <end position="56"/>
    </location>
</feature>
<dbReference type="RefSeq" id="WP_171163099.1">
    <property type="nucleotide sequence ID" value="NZ_CP053073.1"/>
</dbReference>
<evidence type="ECO:0000256" key="4">
    <source>
        <dbReference type="ARBA" id="ARBA00022692"/>
    </source>
</evidence>
<evidence type="ECO:0000256" key="5">
    <source>
        <dbReference type="ARBA" id="ARBA00022989"/>
    </source>
</evidence>
<evidence type="ECO:0000256" key="3">
    <source>
        <dbReference type="ARBA" id="ARBA00022475"/>
    </source>
</evidence>
<evidence type="ECO:0000256" key="2">
    <source>
        <dbReference type="ARBA" id="ARBA00022448"/>
    </source>
</evidence>
<evidence type="ECO:0000256" key="1">
    <source>
        <dbReference type="ARBA" id="ARBA00004651"/>
    </source>
</evidence>
<evidence type="ECO:0000313" key="9">
    <source>
        <dbReference type="EMBL" id="QJR15642.1"/>
    </source>
</evidence>
<keyword evidence="4 7" id="KW-0812">Transmembrane</keyword>
<reference evidence="9 10" key="1">
    <citation type="submission" date="2020-04" db="EMBL/GenBank/DDBJ databases">
        <title>Usitatibacter rugosus gen. nov., sp. nov. and Usitatibacter palustris sp. nov., novel members of Usitatibacteraceae fam. nov. within the order Nitrosomonadales isolated from soil.</title>
        <authorList>
            <person name="Huber K.J."/>
            <person name="Neumann-Schaal M."/>
            <person name="Geppert A."/>
            <person name="Luckner M."/>
            <person name="Wanner G."/>
            <person name="Overmann J."/>
        </authorList>
    </citation>
    <scope>NUCLEOTIDE SEQUENCE [LARGE SCALE GENOMIC DNA]</scope>
    <source>
        <strain evidence="9 10">Swamp67</strain>
    </source>
</reference>
<dbReference type="PANTHER" id="PTHR43386:SF1">
    <property type="entry name" value="D,D-DIPEPTIDE TRANSPORT SYSTEM PERMEASE PROTEIN DDPC-RELATED"/>
    <property type="match status" value="1"/>
</dbReference>
<feature type="transmembrane region" description="Helical" evidence="7">
    <location>
        <begin position="150"/>
        <end position="174"/>
    </location>
</feature>
<gene>
    <name evidence="9" type="ORF">DSM104440_02464</name>
</gene>
<dbReference type="InParanoid" id="A0A6M4H8H3"/>
<feature type="domain" description="ABC transmembrane type-1" evidence="8">
    <location>
        <begin position="148"/>
        <end position="338"/>
    </location>
</feature>
<dbReference type="KEGG" id="upl:DSM104440_02464"/>
<dbReference type="SUPFAM" id="SSF161098">
    <property type="entry name" value="MetI-like"/>
    <property type="match status" value="1"/>
</dbReference>
<dbReference type="GO" id="GO:0055085">
    <property type="term" value="P:transmembrane transport"/>
    <property type="evidence" value="ECO:0007669"/>
    <property type="project" value="InterPro"/>
</dbReference>
<feature type="transmembrane region" description="Helical" evidence="7">
    <location>
        <begin position="211"/>
        <end position="230"/>
    </location>
</feature>
<dbReference type="Gene3D" id="1.10.3720.10">
    <property type="entry name" value="MetI-like"/>
    <property type="match status" value="1"/>
</dbReference>
<evidence type="ECO:0000256" key="7">
    <source>
        <dbReference type="RuleBase" id="RU363032"/>
    </source>
</evidence>
<accession>A0A6M4H8H3</accession>
<keyword evidence="3" id="KW-1003">Cell membrane</keyword>
<evidence type="ECO:0000256" key="6">
    <source>
        <dbReference type="ARBA" id="ARBA00023136"/>
    </source>
</evidence>
<sequence>MSAVLPNPIAAPRQESPGLWMLAWRRLKNDRVGMIALAVVMLFIAMMLASSVGLIAKDWSKEKGVSYANPSFLAGAENLEAKAVTNKDFATKAAPVDLSDVDPLAPRYKEWEERAAKIAVTETKRSDTLFFGGDKWGRDVLEKAIKGSEISIFVGLTAAILATIIGTVLGAMAGYWGGYINDALEWFYNIFTSIPYILLILAFAAVAPKGMVTIIVILALTGWTGIYRLVRAEYIKHSSREYVKAAQAIGASHGSRMFTHILPNASHVILVQLSQHVVQFIKAEVILSFLGLGVPVDQVSWGTMLAEAQNELVIGKWWQLFAAGASMAVLVTAFSLLTDSLRDALDPKLK</sequence>
<evidence type="ECO:0000313" key="10">
    <source>
        <dbReference type="Proteomes" id="UP000503096"/>
    </source>
</evidence>
<dbReference type="InterPro" id="IPR000515">
    <property type="entry name" value="MetI-like"/>
</dbReference>
<dbReference type="GO" id="GO:0005886">
    <property type="term" value="C:plasma membrane"/>
    <property type="evidence" value="ECO:0007669"/>
    <property type="project" value="UniProtKB-SubCell"/>
</dbReference>
<dbReference type="AlphaFoldDB" id="A0A6M4H8H3"/>
<name>A0A6M4H8H3_9PROT</name>
<comment type="subcellular location">
    <subcellularLocation>
        <location evidence="1 7">Cell membrane</location>
        <topology evidence="1 7">Multi-pass membrane protein</topology>
    </subcellularLocation>
</comment>
<comment type="similarity">
    <text evidence="7">Belongs to the binding-protein-dependent transport system permease family.</text>
</comment>
<keyword evidence="2 7" id="KW-0813">Transport</keyword>
<dbReference type="InterPro" id="IPR050366">
    <property type="entry name" value="BP-dependent_transpt_permease"/>
</dbReference>
<organism evidence="9 10">
    <name type="scientific">Usitatibacter palustris</name>
    <dbReference type="NCBI Taxonomy" id="2732487"/>
    <lineage>
        <taxon>Bacteria</taxon>
        <taxon>Pseudomonadati</taxon>
        <taxon>Pseudomonadota</taxon>
        <taxon>Betaproteobacteria</taxon>
        <taxon>Nitrosomonadales</taxon>
        <taxon>Usitatibacteraceae</taxon>
        <taxon>Usitatibacter</taxon>
    </lineage>
</organism>
<evidence type="ECO:0000259" key="8">
    <source>
        <dbReference type="PROSITE" id="PS50928"/>
    </source>
</evidence>
<dbReference type="CDD" id="cd06261">
    <property type="entry name" value="TM_PBP2"/>
    <property type="match status" value="1"/>
</dbReference>
<dbReference type="PANTHER" id="PTHR43386">
    <property type="entry name" value="OLIGOPEPTIDE TRANSPORT SYSTEM PERMEASE PROTEIN APPC"/>
    <property type="match status" value="1"/>
</dbReference>
<protein>
    <recommendedName>
        <fullName evidence="8">ABC transmembrane type-1 domain-containing protein</fullName>
    </recommendedName>
</protein>
<dbReference type="Proteomes" id="UP000503096">
    <property type="component" value="Chromosome"/>
</dbReference>
<feature type="transmembrane region" description="Helical" evidence="7">
    <location>
        <begin position="186"/>
        <end position="205"/>
    </location>
</feature>
<dbReference type="EMBL" id="CP053073">
    <property type="protein sequence ID" value="QJR15642.1"/>
    <property type="molecule type" value="Genomic_DNA"/>
</dbReference>
<keyword evidence="10" id="KW-1185">Reference proteome</keyword>
<keyword evidence="6 7" id="KW-0472">Membrane</keyword>
<feature type="transmembrane region" description="Helical" evidence="7">
    <location>
        <begin position="317"/>
        <end position="337"/>
    </location>
</feature>
<dbReference type="PROSITE" id="PS50928">
    <property type="entry name" value="ABC_TM1"/>
    <property type="match status" value="1"/>
</dbReference>
<keyword evidence="5 7" id="KW-1133">Transmembrane helix</keyword>
<dbReference type="Pfam" id="PF00528">
    <property type="entry name" value="BPD_transp_1"/>
    <property type="match status" value="1"/>
</dbReference>
<proteinExistence type="inferred from homology"/>
<dbReference type="InterPro" id="IPR035906">
    <property type="entry name" value="MetI-like_sf"/>
</dbReference>